<dbReference type="GO" id="GO:1990429">
    <property type="term" value="C:peroxisomal importomer complex"/>
    <property type="evidence" value="ECO:0007669"/>
    <property type="project" value="TreeGrafter"/>
</dbReference>
<dbReference type="InterPro" id="IPR013083">
    <property type="entry name" value="Znf_RING/FYVE/PHD"/>
</dbReference>
<evidence type="ECO:0000256" key="7">
    <source>
        <dbReference type="ARBA" id="ARBA00022723"/>
    </source>
</evidence>
<dbReference type="OrthoDB" id="107372at2759"/>
<comment type="pathway">
    <text evidence="2">Protein modification; protein ubiquitination.</text>
</comment>
<organism evidence="20 21">
    <name type="scientific">Synchytrium microbalum</name>
    <dbReference type="NCBI Taxonomy" id="1806994"/>
    <lineage>
        <taxon>Eukaryota</taxon>
        <taxon>Fungi</taxon>
        <taxon>Fungi incertae sedis</taxon>
        <taxon>Chytridiomycota</taxon>
        <taxon>Chytridiomycota incertae sedis</taxon>
        <taxon>Chytridiomycetes</taxon>
        <taxon>Synchytriales</taxon>
        <taxon>Synchytriaceae</taxon>
        <taxon>Synchytrium</taxon>
    </lineage>
</organism>
<dbReference type="GO" id="GO:0004842">
    <property type="term" value="F:ubiquitin-protein transferase activity"/>
    <property type="evidence" value="ECO:0007669"/>
    <property type="project" value="TreeGrafter"/>
</dbReference>
<evidence type="ECO:0000256" key="4">
    <source>
        <dbReference type="ARBA" id="ARBA00018980"/>
    </source>
</evidence>
<evidence type="ECO:0000256" key="16">
    <source>
        <dbReference type="ARBA" id="ARBA00034505"/>
    </source>
</evidence>
<gene>
    <name evidence="20" type="ORF">SmJEL517_g04765</name>
</gene>
<dbReference type="PANTHER" id="PTHR12888:SF0">
    <property type="entry name" value="PEROXISOME ASSEMBLY PROTEIN 12"/>
    <property type="match status" value="1"/>
</dbReference>
<comment type="caution">
    <text evidence="20">The sequence shown here is derived from an EMBL/GenBank/DDBJ whole genome shotgun (WGS) entry which is preliminary data.</text>
</comment>
<dbReference type="GO" id="GO:0016562">
    <property type="term" value="P:protein import into peroxisome matrix, receptor recycling"/>
    <property type="evidence" value="ECO:0007669"/>
    <property type="project" value="UniProtKB-ARBA"/>
</dbReference>
<dbReference type="Proteomes" id="UP000319731">
    <property type="component" value="Unassembled WGS sequence"/>
</dbReference>
<evidence type="ECO:0000256" key="8">
    <source>
        <dbReference type="ARBA" id="ARBA00022771"/>
    </source>
</evidence>
<comment type="subcellular location">
    <subcellularLocation>
        <location evidence="1">Peroxisome membrane</location>
        <topology evidence="1">Multi-pass membrane protein</topology>
    </subcellularLocation>
</comment>
<evidence type="ECO:0000256" key="6">
    <source>
        <dbReference type="ARBA" id="ARBA00022692"/>
    </source>
</evidence>
<evidence type="ECO:0000256" key="10">
    <source>
        <dbReference type="ARBA" id="ARBA00022833"/>
    </source>
</evidence>
<dbReference type="AlphaFoldDB" id="A0A507C3G7"/>
<comment type="function">
    <text evidence="17">Component of a retrotranslocation channel required for peroxisome organization by mediating export of the PEX5 receptor from peroxisomes to the cytosol, thereby promoting PEX5 recycling. The retrotranslocation channel is composed of PEX2, PEX10 and PEX12; each subunit contributing transmembrane segments that coassemble into an open channel that specifically allows the passage of PEX5 through the peroxisomal membrane. PEX12 also regulates PEX5 recycling by activating the E3 ubiquitin-protein ligase activity of PEX10. When PEX5 recycling is compromised, PEX12 stimulates PEX10-mediated polyubiquitination of PEX5, leading to its subsequent degradation.</text>
</comment>
<dbReference type="EMBL" id="QEAO01000035">
    <property type="protein sequence ID" value="TPX32063.1"/>
    <property type="molecule type" value="Genomic_DNA"/>
</dbReference>
<evidence type="ECO:0000313" key="20">
    <source>
        <dbReference type="EMBL" id="TPX32063.1"/>
    </source>
</evidence>
<dbReference type="Gene3D" id="3.30.40.10">
    <property type="entry name" value="Zinc/RING finger domain, C3HC4 (zinc finger)"/>
    <property type="match status" value="1"/>
</dbReference>
<dbReference type="InterPro" id="IPR006845">
    <property type="entry name" value="Pex_N"/>
</dbReference>
<evidence type="ECO:0000256" key="15">
    <source>
        <dbReference type="ARBA" id="ARBA00029692"/>
    </source>
</evidence>
<comment type="subunit">
    <text evidence="16">Component of the PEX2-PEX10-PEX12 retrotranslocation channel, composed of PEX2, PEX10 and PEX12.</text>
</comment>
<accession>A0A507C3G7</accession>
<dbReference type="SMART" id="SM00184">
    <property type="entry name" value="RING"/>
    <property type="match status" value="1"/>
</dbReference>
<dbReference type="GO" id="GO:0006513">
    <property type="term" value="P:protein monoubiquitination"/>
    <property type="evidence" value="ECO:0007669"/>
    <property type="project" value="TreeGrafter"/>
</dbReference>
<evidence type="ECO:0000256" key="17">
    <source>
        <dbReference type="ARBA" id="ARBA00045862"/>
    </source>
</evidence>
<dbReference type="STRING" id="1806994.A0A507C3G7"/>
<keyword evidence="9" id="KW-0833">Ubl conjugation pathway</keyword>
<name>A0A507C3G7_9FUNG</name>
<evidence type="ECO:0000256" key="5">
    <source>
        <dbReference type="ARBA" id="ARBA00022448"/>
    </source>
</evidence>
<evidence type="ECO:0000256" key="2">
    <source>
        <dbReference type="ARBA" id="ARBA00004906"/>
    </source>
</evidence>
<dbReference type="GeneID" id="42005990"/>
<keyword evidence="21" id="KW-1185">Reference proteome</keyword>
<evidence type="ECO:0000256" key="11">
    <source>
        <dbReference type="ARBA" id="ARBA00022927"/>
    </source>
</evidence>
<evidence type="ECO:0000256" key="18">
    <source>
        <dbReference type="PIRNR" id="PIRNR038074"/>
    </source>
</evidence>
<dbReference type="CDD" id="cd16451">
    <property type="entry name" value="mRING_PEX12"/>
    <property type="match status" value="1"/>
</dbReference>
<keyword evidence="8" id="KW-0863">Zinc-finger</keyword>
<reference evidence="20 21" key="1">
    <citation type="journal article" date="2019" name="Sci. Rep.">
        <title>Comparative genomics of chytrid fungi reveal insights into the obligate biotrophic and pathogenic lifestyle of Synchytrium endobioticum.</title>
        <authorList>
            <person name="van de Vossenberg B.T.L.H."/>
            <person name="Warris S."/>
            <person name="Nguyen H.D.T."/>
            <person name="van Gent-Pelzer M.P.E."/>
            <person name="Joly D.L."/>
            <person name="van de Geest H.C."/>
            <person name="Bonants P.J.M."/>
            <person name="Smith D.S."/>
            <person name="Levesque C.A."/>
            <person name="van der Lee T.A.J."/>
        </authorList>
    </citation>
    <scope>NUCLEOTIDE SEQUENCE [LARGE SCALE GENOMIC DNA]</scope>
    <source>
        <strain evidence="20 21">JEL517</strain>
    </source>
</reference>
<evidence type="ECO:0000256" key="3">
    <source>
        <dbReference type="ARBA" id="ARBA00008704"/>
    </source>
</evidence>
<keyword evidence="14 18" id="KW-0576">Peroxisome</keyword>
<keyword evidence="11" id="KW-0653">Protein transport</keyword>
<evidence type="ECO:0000313" key="21">
    <source>
        <dbReference type="Proteomes" id="UP000319731"/>
    </source>
</evidence>
<protein>
    <recommendedName>
        <fullName evidence="4 18">Peroxisome assembly protein 12</fullName>
    </recommendedName>
    <alternativeName>
        <fullName evidence="15 18">Peroxin-12</fullName>
    </alternativeName>
</protein>
<keyword evidence="7" id="KW-0479">Metal-binding</keyword>
<keyword evidence="5" id="KW-0813">Transport</keyword>
<evidence type="ECO:0000256" key="1">
    <source>
        <dbReference type="ARBA" id="ARBA00004585"/>
    </source>
</evidence>
<evidence type="ECO:0000256" key="13">
    <source>
        <dbReference type="ARBA" id="ARBA00023136"/>
    </source>
</evidence>
<feature type="domain" description="RING-type" evidence="19">
    <location>
        <begin position="314"/>
        <end position="351"/>
    </location>
</feature>
<evidence type="ECO:0000256" key="14">
    <source>
        <dbReference type="ARBA" id="ARBA00023140"/>
    </source>
</evidence>
<keyword evidence="6" id="KW-0812">Transmembrane</keyword>
<dbReference type="Pfam" id="PF04757">
    <property type="entry name" value="Pex2_Pex12"/>
    <property type="match status" value="1"/>
</dbReference>
<keyword evidence="13 18" id="KW-0472">Membrane</keyword>
<evidence type="ECO:0000256" key="9">
    <source>
        <dbReference type="ARBA" id="ARBA00022786"/>
    </source>
</evidence>
<comment type="similarity">
    <text evidence="3 18">Belongs to the pex2/pex10/pex12 family.</text>
</comment>
<evidence type="ECO:0000259" key="19">
    <source>
        <dbReference type="SMART" id="SM00184"/>
    </source>
</evidence>
<dbReference type="SUPFAM" id="SSF57850">
    <property type="entry name" value="RING/U-box"/>
    <property type="match status" value="1"/>
</dbReference>
<dbReference type="InterPro" id="IPR017375">
    <property type="entry name" value="PEX12"/>
</dbReference>
<evidence type="ECO:0000256" key="12">
    <source>
        <dbReference type="ARBA" id="ARBA00022989"/>
    </source>
</evidence>
<dbReference type="GO" id="GO:0005778">
    <property type="term" value="C:peroxisomal membrane"/>
    <property type="evidence" value="ECO:0007669"/>
    <property type="project" value="UniProtKB-SubCell"/>
</dbReference>
<dbReference type="FunFam" id="3.30.40.10:FF:000357">
    <property type="entry name" value="Peroxisome biogenesis protein 12"/>
    <property type="match status" value="1"/>
</dbReference>
<dbReference type="RefSeq" id="XP_031023337.1">
    <property type="nucleotide sequence ID" value="XM_031170693.1"/>
</dbReference>
<dbReference type="PANTHER" id="PTHR12888">
    <property type="entry name" value="PEROXISOME ASSEMBLY PROTEIN 12 PEROXIN-12"/>
    <property type="match status" value="1"/>
</dbReference>
<dbReference type="Pfam" id="PF13923">
    <property type="entry name" value="zf-C3HC4_2"/>
    <property type="match status" value="1"/>
</dbReference>
<dbReference type="GO" id="GO:0008270">
    <property type="term" value="F:zinc ion binding"/>
    <property type="evidence" value="ECO:0007669"/>
    <property type="project" value="UniProtKB-KW"/>
</dbReference>
<dbReference type="PIRSF" id="PIRSF038074">
    <property type="entry name" value="Peroxisome_assembly_p12"/>
    <property type="match status" value="1"/>
</dbReference>
<keyword evidence="12" id="KW-1133">Transmembrane helix</keyword>
<sequence>MEFLSNLGATSGDLPSYFELVNEDKMRDMLRPALRYVLTVYAQRYPRYLLRVVNHHEELYALLMILVENHYLREWGSSFAENFYGLKRIPTRKGFRGRVSEKLTDYHIFASLICLVVIPYAKGKLDEYYETVSGGPGGQLFGDTFDEEEEAEHESSMIPRILKRSKKLFKTVYPYADGTYAALLFAYQLAYMYNKTDFYSPWLHLSGVEVRRMSPRDFKEHSEKEELVKKARDAAFASGSPLQMAKYFMSLVSTRGFDFLKYFLPMSIFFFKFLEWWYQSGYHKQANAQPIPPPPEPIPPHPEGLAVPEDRSICPICNKKRTNPTMLPSGFVFCYPCIFRYVEENGQCPVTFMKATTEQLRKVYAVSA</sequence>
<proteinExistence type="inferred from homology"/>
<dbReference type="InterPro" id="IPR001841">
    <property type="entry name" value="Znf_RING"/>
</dbReference>
<keyword evidence="10" id="KW-0862">Zinc</keyword>